<keyword evidence="9" id="KW-0638">Presynaptic neurotoxin</keyword>
<dbReference type="GO" id="GO:0006887">
    <property type="term" value="P:exocytosis"/>
    <property type="evidence" value="ECO:0007669"/>
    <property type="project" value="UniProtKB-KW"/>
</dbReference>
<accession>A0AAV4W6F0</accession>
<evidence type="ECO:0000256" key="1">
    <source>
        <dbReference type="ARBA" id="ARBA00004175"/>
    </source>
</evidence>
<keyword evidence="3" id="KW-0268">Exocytosis</keyword>
<evidence type="ECO:0000256" key="3">
    <source>
        <dbReference type="ARBA" id="ARBA00022483"/>
    </source>
</evidence>
<keyword evidence="10 12" id="KW-0040">ANK repeat</keyword>
<evidence type="ECO:0000256" key="6">
    <source>
        <dbReference type="ARBA" id="ARBA00022656"/>
    </source>
</evidence>
<dbReference type="Gene3D" id="1.25.40.20">
    <property type="entry name" value="Ankyrin repeat-containing domain"/>
    <property type="match status" value="1"/>
</dbReference>
<keyword evidence="5" id="KW-1052">Target cell membrane</keyword>
<comment type="caution">
    <text evidence="13">The sequence shown here is derived from an EMBL/GenBank/DDBJ whole genome shotgun (WGS) entry which is preliminary data.</text>
</comment>
<dbReference type="SUPFAM" id="SSF48403">
    <property type="entry name" value="Ankyrin repeat"/>
    <property type="match status" value="1"/>
</dbReference>
<dbReference type="Pfam" id="PF12796">
    <property type="entry name" value="Ank_2"/>
    <property type="match status" value="1"/>
</dbReference>
<gene>
    <name evidence="13" type="ORF">CEXT_785521</name>
</gene>
<dbReference type="GO" id="GO:0005576">
    <property type="term" value="C:extracellular region"/>
    <property type="evidence" value="ECO:0007669"/>
    <property type="project" value="UniProtKB-SubCell"/>
</dbReference>
<dbReference type="SMART" id="SM00248">
    <property type="entry name" value="ANK"/>
    <property type="match status" value="3"/>
</dbReference>
<evidence type="ECO:0000313" key="14">
    <source>
        <dbReference type="Proteomes" id="UP001054945"/>
    </source>
</evidence>
<evidence type="ECO:0000256" key="12">
    <source>
        <dbReference type="PROSITE-ProRule" id="PRU00023"/>
    </source>
</evidence>
<dbReference type="PANTHER" id="PTHR24171:SF9">
    <property type="entry name" value="ANKYRIN REPEAT DOMAIN-CONTAINING PROTEIN 39"/>
    <property type="match status" value="1"/>
</dbReference>
<evidence type="ECO:0000256" key="7">
    <source>
        <dbReference type="ARBA" id="ARBA00022699"/>
    </source>
</evidence>
<feature type="repeat" description="ANK" evidence="12">
    <location>
        <begin position="165"/>
        <end position="197"/>
    </location>
</feature>
<proteinExistence type="predicted"/>
<evidence type="ECO:0000256" key="10">
    <source>
        <dbReference type="ARBA" id="ARBA00023043"/>
    </source>
</evidence>
<dbReference type="InterPro" id="IPR036770">
    <property type="entry name" value="Ankyrin_rpt-contain_sf"/>
</dbReference>
<reference evidence="13 14" key="1">
    <citation type="submission" date="2021-06" db="EMBL/GenBank/DDBJ databases">
        <title>Caerostris extrusa draft genome.</title>
        <authorList>
            <person name="Kono N."/>
            <person name="Arakawa K."/>
        </authorList>
    </citation>
    <scope>NUCLEOTIDE SEQUENCE [LARGE SCALE GENOMIC DNA]</scope>
</reference>
<keyword evidence="7" id="KW-0528">Neurotoxin</keyword>
<feature type="repeat" description="ANK" evidence="12">
    <location>
        <begin position="198"/>
        <end position="230"/>
    </location>
</feature>
<name>A0AAV4W6F0_CAEEX</name>
<dbReference type="PROSITE" id="PS50088">
    <property type="entry name" value="ANK_REPEAT"/>
    <property type="match status" value="3"/>
</dbReference>
<comment type="subcellular location">
    <subcellularLocation>
        <location evidence="2">Secreted</location>
    </subcellularLocation>
    <subcellularLocation>
        <location evidence="1">Target cell membrane</location>
    </subcellularLocation>
</comment>
<evidence type="ECO:0000256" key="4">
    <source>
        <dbReference type="ARBA" id="ARBA00022525"/>
    </source>
</evidence>
<dbReference type="GO" id="GO:0044218">
    <property type="term" value="C:other organism cell membrane"/>
    <property type="evidence" value="ECO:0007669"/>
    <property type="project" value="UniProtKB-KW"/>
</dbReference>
<evidence type="ECO:0000313" key="13">
    <source>
        <dbReference type="EMBL" id="GIY77818.1"/>
    </source>
</evidence>
<keyword evidence="11" id="KW-1053">Target membrane</keyword>
<keyword evidence="4" id="KW-0964">Secreted</keyword>
<keyword evidence="6" id="KW-0800">Toxin</keyword>
<dbReference type="PROSITE" id="PS50297">
    <property type="entry name" value="ANK_REP_REGION"/>
    <property type="match status" value="3"/>
</dbReference>
<sequence length="267" mass="28750">MSAFSQHYRENDFLKLNRAINNLMRRIPGSVFLKEESVSSEASASSSGEKETLCTSLSTVGISSLNRDGSRSAFTPYKPSTVLTNLQRGNVPTQTPAVIPERSIFELAAQGELFLQNITPSDDFDPNQVDENGLTPLMWASGYGQLATAQKLITQGASISIIGKNGENALILASSAGHAGIVKELLAHGALPDYKDQDSNTALMYAAFNNHGGCVKELLSAGADMTLTNETLESAYDIAIKRRSKQAQSAIEKHMLNLMKVDGKNPI</sequence>
<dbReference type="EMBL" id="BPLR01015686">
    <property type="protein sequence ID" value="GIY77818.1"/>
    <property type="molecule type" value="Genomic_DNA"/>
</dbReference>
<dbReference type="PANTHER" id="PTHR24171">
    <property type="entry name" value="ANKYRIN REPEAT DOMAIN-CONTAINING PROTEIN 39-RELATED"/>
    <property type="match status" value="1"/>
</dbReference>
<dbReference type="InterPro" id="IPR002110">
    <property type="entry name" value="Ankyrin_rpt"/>
</dbReference>
<evidence type="ECO:0000256" key="2">
    <source>
        <dbReference type="ARBA" id="ARBA00004613"/>
    </source>
</evidence>
<dbReference type="GO" id="GO:0044231">
    <property type="term" value="C:host cell presynaptic membrane"/>
    <property type="evidence" value="ECO:0007669"/>
    <property type="project" value="UniProtKB-KW"/>
</dbReference>
<keyword evidence="8" id="KW-0677">Repeat</keyword>
<evidence type="ECO:0000256" key="11">
    <source>
        <dbReference type="ARBA" id="ARBA00023298"/>
    </source>
</evidence>
<feature type="repeat" description="ANK" evidence="12">
    <location>
        <begin position="132"/>
        <end position="164"/>
    </location>
</feature>
<keyword evidence="14" id="KW-1185">Reference proteome</keyword>
<keyword evidence="11" id="KW-0472">Membrane</keyword>
<dbReference type="GO" id="GO:0090729">
    <property type="term" value="F:toxin activity"/>
    <property type="evidence" value="ECO:0007669"/>
    <property type="project" value="UniProtKB-KW"/>
</dbReference>
<protein>
    <submittedName>
        <fullName evidence="13">Ankyrin repeat family A protein 2</fullName>
    </submittedName>
</protein>
<organism evidence="13 14">
    <name type="scientific">Caerostris extrusa</name>
    <name type="common">Bark spider</name>
    <name type="synonym">Caerostris bankana</name>
    <dbReference type="NCBI Taxonomy" id="172846"/>
    <lineage>
        <taxon>Eukaryota</taxon>
        <taxon>Metazoa</taxon>
        <taxon>Ecdysozoa</taxon>
        <taxon>Arthropoda</taxon>
        <taxon>Chelicerata</taxon>
        <taxon>Arachnida</taxon>
        <taxon>Araneae</taxon>
        <taxon>Araneomorphae</taxon>
        <taxon>Entelegynae</taxon>
        <taxon>Araneoidea</taxon>
        <taxon>Araneidae</taxon>
        <taxon>Caerostris</taxon>
    </lineage>
</organism>
<evidence type="ECO:0000256" key="9">
    <source>
        <dbReference type="ARBA" id="ARBA00023028"/>
    </source>
</evidence>
<evidence type="ECO:0000256" key="5">
    <source>
        <dbReference type="ARBA" id="ARBA00022537"/>
    </source>
</evidence>
<evidence type="ECO:0000256" key="8">
    <source>
        <dbReference type="ARBA" id="ARBA00022737"/>
    </source>
</evidence>
<dbReference type="AlphaFoldDB" id="A0AAV4W6F0"/>
<dbReference type="Proteomes" id="UP001054945">
    <property type="component" value="Unassembled WGS sequence"/>
</dbReference>